<dbReference type="Pfam" id="PF00172">
    <property type="entry name" value="Zn_clus"/>
    <property type="match status" value="1"/>
</dbReference>
<evidence type="ECO:0000256" key="3">
    <source>
        <dbReference type="ARBA" id="ARBA00023015"/>
    </source>
</evidence>
<dbReference type="GO" id="GO:0000981">
    <property type="term" value="F:DNA-binding transcription factor activity, RNA polymerase II-specific"/>
    <property type="evidence" value="ECO:0007669"/>
    <property type="project" value="InterPro"/>
</dbReference>
<dbReference type="OrthoDB" id="2123952at2759"/>
<evidence type="ECO:0000313" key="10">
    <source>
        <dbReference type="EMBL" id="KAI6783993.1"/>
    </source>
</evidence>
<evidence type="ECO:0000313" key="11">
    <source>
        <dbReference type="Proteomes" id="UP001055219"/>
    </source>
</evidence>
<dbReference type="Pfam" id="PF04082">
    <property type="entry name" value="Fungal_trans"/>
    <property type="match status" value="1"/>
</dbReference>
<dbReference type="InterPro" id="IPR007219">
    <property type="entry name" value="XnlR_reg_dom"/>
</dbReference>
<protein>
    <submittedName>
        <fullName evidence="10">Transcriptional regulatory protein-like protein</fullName>
    </submittedName>
</protein>
<dbReference type="RefSeq" id="XP_051364849.1">
    <property type="nucleotide sequence ID" value="XM_051503203.1"/>
</dbReference>
<dbReference type="GO" id="GO:0008270">
    <property type="term" value="F:zinc ion binding"/>
    <property type="evidence" value="ECO:0007669"/>
    <property type="project" value="InterPro"/>
</dbReference>
<dbReference type="AlphaFoldDB" id="A0A9P9Y662"/>
<reference evidence="10" key="2">
    <citation type="submission" date="2022-07" db="EMBL/GenBank/DDBJ databases">
        <authorList>
            <person name="Goncalves M.F.M."/>
            <person name="Hilario S."/>
            <person name="Van De Peer Y."/>
            <person name="Esteves A.C."/>
            <person name="Alves A."/>
        </authorList>
    </citation>
    <scope>NUCLEOTIDE SEQUENCE</scope>
    <source>
        <strain evidence="10">MUM 19.33</strain>
    </source>
</reference>
<dbReference type="CDD" id="cd00067">
    <property type="entry name" value="GAL4"/>
    <property type="match status" value="1"/>
</dbReference>
<keyword evidence="6" id="KW-0539">Nucleus</keyword>
<feature type="domain" description="Zn(2)-C6 fungal-type" evidence="9">
    <location>
        <begin position="10"/>
        <end position="40"/>
    </location>
</feature>
<organism evidence="10 11">
    <name type="scientific">Emericellopsis cladophorae</name>
    <dbReference type="NCBI Taxonomy" id="2686198"/>
    <lineage>
        <taxon>Eukaryota</taxon>
        <taxon>Fungi</taxon>
        <taxon>Dikarya</taxon>
        <taxon>Ascomycota</taxon>
        <taxon>Pezizomycotina</taxon>
        <taxon>Sordariomycetes</taxon>
        <taxon>Hypocreomycetidae</taxon>
        <taxon>Hypocreales</taxon>
        <taxon>Bionectriaceae</taxon>
        <taxon>Emericellopsis</taxon>
    </lineage>
</organism>
<dbReference type="GO" id="GO:0005634">
    <property type="term" value="C:nucleus"/>
    <property type="evidence" value="ECO:0007669"/>
    <property type="project" value="UniProtKB-SubCell"/>
</dbReference>
<dbReference type="PANTHER" id="PTHR46910:SF37">
    <property type="entry name" value="ZN(II)2CYS6 TRANSCRIPTION FACTOR (EUROFUNG)"/>
    <property type="match status" value="1"/>
</dbReference>
<feature type="region of interest" description="Disordered" evidence="8">
    <location>
        <begin position="99"/>
        <end position="128"/>
    </location>
</feature>
<accession>A0A9P9Y662</accession>
<dbReference type="InterPro" id="IPR036864">
    <property type="entry name" value="Zn2-C6_fun-type_DNA-bd_sf"/>
</dbReference>
<dbReference type="GeneID" id="75831025"/>
<dbReference type="SMART" id="SM00906">
    <property type="entry name" value="Fungal_trans"/>
    <property type="match status" value="1"/>
</dbReference>
<dbReference type="SMART" id="SM00066">
    <property type="entry name" value="GAL4"/>
    <property type="match status" value="1"/>
</dbReference>
<name>A0A9P9Y662_9HYPO</name>
<keyword evidence="11" id="KW-1185">Reference proteome</keyword>
<comment type="caution">
    <text evidence="10">The sequence shown here is derived from an EMBL/GenBank/DDBJ whole genome shotgun (WGS) entry which is preliminary data.</text>
</comment>
<dbReference type="GO" id="GO:0003677">
    <property type="term" value="F:DNA binding"/>
    <property type="evidence" value="ECO:0007669"/>
    <property type="project" value="UniProtKB-KW"/>
</dbReference>
<dbReference type="PANTHER" id="PTHR46910">
    <property type="entry name" value="TRANSCRIPTION FACTOR PDR1"/>
    <property type="match status" value="1"/>
</dbReference>
<keyword evidence="3" id="KW-0805">Transcription regulation</keyword>
<evidence type="ECO:0000256" key="4">
    <source>
        <dbReference type="ARBA" id="ARBA00023125"/>
    </source>
</evidence>
<keyword evidence="7" id="KW-0175">Coiled coil</keyword>
<dbReference type="CDD" id="cd12148">
    <property type="entry name" value="fungal_TF_MHR"/>
    <property type="match status" value="1"/>
</dbReference>
<dbReference type="InterPro" id="IPR001138">
    <property type="entry name" value="Zn2Cys6_DnaBD"/>
</dbReference>
<evidence type="ECO:0000256" key="5">
    <source>
        <dbReference type="ARBA" id="ARBA00023163"/>
    </source>
</evidence>
<evidence type="ECO:0000256" key="2">
    <source>
        <dbReference type="ARBA" id="ARBA00022723"/>
    </source>
</evidence>
<dbReference type="GO" id="GO:0006351">
    <property type="term" value="P:DNA-templated transcription"/>
    <property type="evidence" value="ECO:0007669"/>
    <property type="project" value="InterPro"/>
</dbReference>
<sequence length="657" mass="73522">MSGSQDPILACDLCFTKKIKCDMLKPICSNCKLYSADCRTTSVARKRQPNSRPKQAVKIREAETKELAEENASLKERLARIEQQLQQVLQAAKQEHALATASVPVSSTNDSTPEEVARKCSPEELKGPSAWRFDPVEPSLYHGPGDEDLPLPPLDHLMPYIDHYFDTFNRALPLFDQAVFMRMMRDWHHTDHPKRDRAIWAAILMVCAMGLRSPIPGDETPTIDQRARTDWVNRCMRNAQSVMSELVIREKDLLGVQVLLSLVCLFHNSSDSRPASVLVGTAVRLAQRLQLHSNASSRSYAPVEVLQRQRVFWIAYLFDKDLSLRGQAPSAQQDADIDIPLPPMNPPDGAGLIYTSDKKACLNTFRIRLDLSHIQGKIFDNLYSNRARKVQGAERRQRVAALSNMLEQWYARIPPAFCIEHVLSTVGESELVQMVKLHHAYLLAVVHTQGIYSSESQWFGRISSMSKSMIQDYAMTILGPTSKYATRSQEPPMAQGWKQCVDLSRKCIRLFQDATPTECLICCAHFSGLIVLLANNLMQPTHPDAWMDQELSNKAVELLNNLASVLPANALETLCVVVNELHGKASKAVDAARLEAAQTDWMQASDCNLLLENLGDEIGFPIFAGDEDITGAFELDDTWDHLLSNDNVVVGGAEFQT</sequence>
<keyword evidence="4" id="KW-0238">DNA-binding</keyword>
<gene>
    <name evidence="10" type="ORF">J7T54_004539</name>
</gene>
<feature type="compositionally biased region" description="Basic and acidic residues" evidence="8">
    <location>
        <begin position="115"/>
        <end position="126"/>
    </location>
</feature>
<feature type="coiled-coil region" evidence="7">
    <location>
        <begin position="57"/>
        <end position="98"/>
    </location>
</feature>
<dbReference type="Gene3D" id="4.10.240.10">
    <property type="entry name" value="Zn(2)-C6 fungal-type DNA-binding domain"/>
    <property type="match status" value="1"/>
</dbReference>
<keyword evidence="2" id="KW-0479">Metal-binding</keyword>
<keyword evidence="5" id="KW-0804">Transcription</keyword>
<dbReference type="PROSITE" id="PS50048">
    <property type="entry name" value="ZN2_CY6_FUNGAL_2"/>
    <property type="match status" value="1"/>
</dbReference>
<reference evidence="10" key="1">
    <citation type="journal article" date="2021" name="J Fungi (Basel)">
        <title>Genomic and Metabolomic Analyses of the Marine Fungus Emericellopsis cladophorae: Insights into Saltwater Adaptability Mechanisms and Its Biosynthetic Potential.</title>
        <authorList>
            <person name="Goncalves M.F.M."/>
            <person name="Hilario S."/>
            <person name="Van de Peer Y."/>
            <person name="Esteves A.C."/>
            <person name="Alves A."/>
        </authorList>
    </citation>
    <scope>NUCLEOTIDE SEQUENCE</scope>
    <source>
        <strain evidence="10">MUM 19.33</strain>
    </source>
</reference>
<evidence type="ECO:0000256" key="7">
    <source>
        <dbReference type="SAM" id="Coils"/>
    </source>
</evidence>
<dbReference type="Proteomes" id="UP001055219">
    <property type="component" value="Unassembled WGS sequence"/>
</dbReference>
<comment type="subcellular location">
    <subcellularLocation>
        <location evidence="1">Nucleus</location>
    </subcellularLocation>
</comment>
<evidence type="ECO:0000259" key="9">
    <source>
        <dbReference type="PROSITE" id="PS50048"/>
    </source>
</evidence>
<dbReference type="InterPro" id="IPR050987">
    <property type="entry name" value="AtrR-like"/>
</dbReference>
<proteinExistence type="predicted"/>
<evidence type="ECO:0000256" key="1">
    <source>
        <dbReference type="ARBA" id="ARBA00004123"/>
    </source>
</evidence>
<dbReference type="EMBL" id="JAGIXG020000005">
    <property type="protein sequence ID" value="KAI6783993.1"/>
    <property type="molecule type" value="Genomic_DNA"/>
</dbReference>
<evidence type="ECO:0000256" key="6">
    <source>
        <dbReference type="ARBA" id="ARBA00023242"/>
    </source>
</evidence>
<evidence type="ECO:0000256" key="8">
    <source>
        <dbReference type="SAM" id="MobiDB-lite"/>
    </source>
</evidence>
<dbReference type="SUPFAM" id="SSF57701">
    <property type="entry name" value="Zn2/Cys6 DNA-binding domain"/>
    <property type="match status" value="1"/>
</dbReference>